<dbReference type="GO" id="GO:0019432">
    <property type="term" value="P:triglyceride biosynthetic process"/>
    <property type="evidence" value="ECO:0007669"/>
    <property type="project" value="TreeGrafter"/>
</dbReference>
<comment type="similarity">
    <text evidence="5">In the N-terminal section; belongs to the long-chain O-acyltransferase family.</text>
</comment>
<comment type="pathway">
    <text evidence="2">Lipid metabolism.</text>
</comment>
<dbReference type="InterPro" id="IPR004255">
    <property type="entry name" value="O-acyltransferase_WSD1_N"/>
</dbReference>
<sequence>MDMPDEKAIEEFGMKTQLTSLPRDHPQWKVFLLRTPAHQSAVLMHLHHALGDGLGLLFATSPLMGVQEGHPLANIPLPRAILPPFARKPEDATPKRRDSSAHRGFFANCCCGFFRGVRNFMRGFFVMLATSYDSDLPVNAPLTQRRPRLKFSGKRRLTRLPTVPLSTVKRARENHEVTLNDIVMAAVTGAIRRYCVHKGDTQLTEGRPVECKSMLMLALPRECDISNPTIALQNKMLFSSVRLPVQEGTRAGRVKKMAEACSDLKSMAYMMGLKFFTNLASMSPRAFLNKATGESWSKHSFLITNVPSTTGPMTWPKGEGGEQLQGITMVIANVMNQVSVISYNGELYSSLVSDPDVIDEEAEFCKIWLSEFEALADPMKNDTDGVVRP</sequence>
<feature type="domain" description="O-acyltransferase WSD1-like N-terminal" evidence="8">
    <location>
        <begin position="20"/>
        <end position="183"/>
    </location>
</feature>
<evidence type="ECO:0000313" key="11">
    <source>
        <dbReference type="EMBL" id="CAL1150655.1"/>
    </source>
</evidence>
<feature type="domain" description="O-acyltransferase WSD1 C-terminal" evidence="9">
    <location>
        <begin position="234"/>
        <end position="375"/>
    </location>
</feature>
<reference evidence="10" key="1">
    <citation type="submission" date="2022-10" db="EMBL/GenBank/DDBJ databases">
        <authorList>
            <person name="Chen Y."/>
            <person name="Dougan E. K."/>
            <person name="Chan C."/>
            <person name="Rhodes N."/>
            <person name="Thang M."/>
        </authorList>
    </citation>
    <scope>NUCLEOTIDE SEQUENCE</scope>
</reference>
<evidence type="ECO:0000256" key="2">
    <source>
        <dbReference type="ARBA" id="ARBA00005189"/>
    </source>
</evidence>
<evidence type="ECO:0000256" key="1">
    <source>
        <dbReference type="ARBA" id="ARBA00004771"/>
    </source>
</evidence>
<evidence type="ECO:0000256" key="3">
    <source>
        <dbReference type="ARBA" id="ARBA00022679"/>
    </source>
</evidence>
<protein>
    <submittedName>
        <fullName evidence="12">Diacylglycerol O-acyltransferase</fullName>
    </submittedName>
</protein>
<gene>
    <name evidence="10" type="ORF">C1SCF055_LOCUS23677</name>
</gene>
<evidence type="ECO:0000259" key="9">
    <source>
        <dbReference type="Pfam" id="PF06974"/>
    </source>
</evidence>
<dbReference type="GO" id="GO:0047196">
    <property type="term" value="F:long-chain-alcohol O-fatty-acyltransferase activity"/>
    <property type="evidence" value="ECO:0007669"/>
    <property type="project" value="UniProtKB-EC"/>
</dbReference>
<keyword evidence="13" id="KW-1185">Reference proteome</keyword>
<dbReference type="EMBL" id="CAMXCT010002313">
    <property type="protein sequence ID" value="CAI3997280.1"/>
    <property type="molecule type" value="Genomic_DNA"/>
</dbReference>
<keyword evidence="4" id="KW-0012">Acyltransferase</keyword>
<dbReference type="PANTHER" id="PTHR31650">
    <property type="entry name" value="O-ACYLTRANSFERASE (WSD1-LIKE) FAMILY PROTEIN"/>
    <property type="match status" value="1"/>
</dbReference>
<evidence type="ECO:0000259" key="8">
    <source>
        <dbReference type="Pfam" id="PF03007"/>
    </source>
</evidence>
<dbReference type="Proteomes" id="UP001152797">
    <property type="component" value="Unassembled WGS sequence"/>
</dbReference>
<reference evidence="11" key="2">
    <citation type="submission" date="2024-04" db="EMBL/GenBank/DDBJ databases">
        <authorList>
            <person name="Chen Y."/>
            <person name="Shah S."/>
            <person name="Dougan E. K."/>
            <person name="Thang M."/>
            <person name="Chan C."/>
        </authorList>
    </citation>
    <scope>NUCLEOTIDE SEQUENCE [LARGE SCALE GENOMIC DNA]</scope>
</reference>
<comment type="catalytic activity">
    <reaction evidence="7">
        <text>an acyl-CoA + a 1,2-diacyl-sn-glycerol = a triacyl-sn-glycerol + CoA</text>
        <dbReference type="Rhea" id="RHEA:10868"/>
        <dbReference type="ChEBI" id="CHEBI:17815"/>
        <dbReference type="ChEBI" id="CHEBI:57287"/>
        <dbReference type="ChEBI" id="CHEBI:58342"/>
        <dbReference type="ChEBI" id="CHEBI:64615"/>
        <dbReference type="EC" id="2.3.1.20"/>
    </reaction>
</comment>
<proteinExistence type="inferred from homology"/>
<dbReference type="GO" id="GO:0005886">
    <property type="term" value="C:plasma membrane"/>
    <property type="evidence" value="ECO:0007669"/>
    <property type="project" value="TreeGrafter"/>
</dbReference>
<dbReference type="OrthoDB" id="619536at2759"/>
<comment type="catalytic activity">
    <reaction evidence="6">
        <text>a long chain fatty alcohol + a fatty acyl-CoA = a long-chain alcohol wax ester + CoA</text>
        <dbReference type="Rhea" id="RHEA:38443"/>
        <dbReference type="ChEBI" id="CHEBI:17135"/>
        <dbReference type="ChEBI" id="CHEBI:57287"/>
        <dbReference type="ChEBI" id="CHEBI:77636"/>
        <dbReference type="ChEBI" id="CHEBI:235323"/>
        <dbReference type="EC" id="2.3.1.75"/>
    </reaction>
</comment>
<dbReference type="EMBL" id="CAMXCT020002313">
    <property type="protein sequence ID" value="CAL1150655.1"/>
    <property type="molecule type" value="Genomic_DNA"/>
</dbReference>
<organism evidence="10">
    <name type="scientific">Cladocopium goreaui</name>
    <dbReference type="NCBI Taxonomy" id="2562237"/>
    <lineage>
        <taxon>Eukaryota</taxon>
        <taxon>Sar</taxon>
        <taxon>Alveolata</taxon>
        <taxon>Dinophyceae</taxon>
        <taxon>Suessiales</taxon>
        <taxon>Symbiodiniaceae</taxon>
        <taxon>Cladocopium</taxon>
    </lineage>
</organism>
<evidence type="ECO:0000256" key="5">
    <source>
        <dbReference type="ARBA" id="ARBA00024360"/>
    </source>
</evidence>
<evidence type="ECO:0000256" key="6">
    <source>
        <dbReference type="ARBA" id="ARBA00047604"/>
    </source>
</evidence>
<evidence type="ECO:0000256" key="7">
    <source>
        <dbReference type="ARBA" id="ARBA00048109"/>
    </source>
</evidence>
<evidence type="ECO:0000313" key="13">
    <source>
        <dbReference type="Proteomes" id="UP001152797"/>
    </source>
</evidence>
<dbReference type="PANTHER" id="PTHR31650:SF1">
    <property type="entry name" value="WAX ESTER SYNTHASE_DIACYLGLYCEROL ACYLTRANSFERASE 4-RELATED"/>
    <property type="match status" value="1"/>
</dbReference>
<dbReference type="InterPro" id="IPR009721">
    <property type="entry name" value="O-acyltransferase_WSD1_C"/>
</dbReference>
<evidence type="ECO:0000256" key="4">
    <source>
        <dbReference type="ARBA" id="ARBA00023315"/>
    </source>
</evidence>
<accession>A0A9P1G498</accession>
<dbReference type="Pfam" id="PF06974">
    <property type="entry name" value="WS_DGAT_C"/>
    <property type="match status" value="1"/>
</dbReference>
<keyword evidence="3" id="KW-0808">Transferase</keyword>
<evidence type="ECO:0000313" key="12">
    <source>
        <dbReference type="EMBL" id="CAL4784592.1"/>
    </source>
</evidence>
<name>A0A9P1G498_9DINO</name>
<dbReference type="AlphaFoldDB" id="A0A9P1G498"/>
<dbReference type="InterPro" id="IPR045034">
    <property type="entry name" value="O-acyltransferase_WSD1-like"/>
</dbReference>
<comment type="caution">
    <text evidence="10">The sequence shown here is derived from an EMBL/GenBank/DDBJ whole genome shotgun (WGS) entry which is preliminary data.</text>
</comment>
<dbReference type="GO" id="GO:0004144">
    <property type="term" value="F:diacylglycerol O-acyltransferase activity"/>
    <property type="evidence" value="ECO:0007669"/>
    <property type="project" value="UniProtKB-EC"/>
</dbReference>
<dbReference type="EMBL" id="CAMXCT030002313">
    <property type="protein sequence ID" value="CAL4784592.1"/>
    <property type="molecule type" value="Genomic_DNA"/>
</dbReference>
<dbReference type="Pfam" id="PF03007">
    <property type="entry name" value="WS_DGAT_cat"/>
    <property type="match status" value="1"/>
</dbReference>
<comment type="pathway">
    <text evidence="1">Glycerolipid metabolism; triacylglycerol biosynthesis.</text>
</comment>
<evidence type="ECO:0000313" key="10">
    <source>
        <dbReference type="EMBL" id="CAI3997280.1"/>
    </source>
</evidence>